<dbReference type="GO" id="GO:0033130">
    <property type="term" value="F:acetylcholine receptor binding"/>
    <property type="evidence" value="ECO:0007669"/>
    <property type="project" value="InterPro"/>
</dbReference>
<dbReference type="SMART" id="SM00028">
    <property type="entry name" value="TPR"/>
    <property type="match status" value="6"/>
</dbReference>
<accession>A0AAE0ZKK8</accession>
<keyword evidence="1 3" id="KW-0863">Zinc-finger</keyword>
<dbReference type="InterPro" id="IPR052480">
    <property type="entry name" value="RAPsyn"/>
</dbReference>
<evidence type="ECO:0000313" key="7">
    <source>
        <dbReference type="Proteomes" id="UP001283361"/>
    </source>
</evidence>
<dbReference type="PANTHER" id="PTHR46574">
    <property type="entry name" value="43 KDA RECEPTOR-ASSOCIATED PROTEIN OF THE SYNAPSE"/>
    <property type="match status" value="1"/>
</dbReference>
<evidence type="ECO:0000313" key="6">
    <source>
        <dbReference type="EMBL" id="KAK3770857.1"/>
    </source>
</evidence>
<dbReference type="InterPro" id="IPR001841">
    <property type="entry name" value="Znf_RING"/>
</dbReference>
<dbReference type="Proteomes" id="UP001283361">
    <property type="component" value="Unassembled WGS sequence"/>
</dbReference>
<dbReference type="GO" id="GO:0007271">
    <property type="term" value="P:synaptic transmission, cholinergic"/>
    <property type="evidence" value="ECO:0007669"/>
    <property type="project" value="TreeGrafter"/>
</dbReference>
<dbReference type="Gene3D" id="1.25.40.10">
    <property type="entry name" value="Tetratricopeptide repeat domain"/>
    <property type="match status" value="2"/>
</dbReference>
<dbReference type="GO" id="GO:0005886">
    <property type="term" value="C:plasma membrane"/>
    <property type="evidence" value="ECO:0007669"/>
    <property type="project" value="TreeGrafter"/>
</dbReference>
<keyword evidence="2" id="KW-0862">Zinc</keyword>
<dbReference type="GO" id="GO:0043495">
    <property type="term" value="F:protein-membrane adaptor activity"/>
    <property type="evidence" value="ECO:0007669"/>
    <property type="project" value="InterPro"/>
</dbReference>
<proteinExistence type="predicted"/>
<dbReference type="InterPro" id="IPR013083">
    <property type="entry name" value="Znf_RING/FYVE/PHD"/>
</dbReference>
<reference evidence="6" key="1">
    <citation type="journal article" date="2023" name="G3 (Bethesda)">
        <title>A reference genome for the long-term kleptoplast-retaining sea slug Elysia crispata morphotype clarki.</title>
        <authorList>
            <person name="Eastman K.E."/>
            <person name="Pendleton A.L."/>
            <person name="Shaikh M.A."/>
            <person name="Suttiyut T."/>
            <person name="Ogas R."/>
            <person name="Tomko P."/>
            <person name="Gavelis G."/>
            <person name="Widhalm J.R."/>
            <person name="Wisecaver J.H."/>
        </authorList>
    </citation>
    <scope>NUCLEOTIDE SEQUENCE</scope>
    <source>
        <strain evidence="6">ECLA1</strain>
    </source>
</reference>
<name>A0AAE0ZKK8_9GAST</name>
<dbReference type="Pfam" id="PF10579">
    <property type="entry name" value="Rapsyn_N"/>
    <property type="match status" value="1"/>
</dbReference>
<dbReference type="GO" id="GO:0008270">
    <property type="term" value="F:zinc ion binding"/>
    <property type="evidence" value="ECO:0007669"/>
    <property type="project" value="UniProtKB-KW"/>
</dbReference>
<protein>
    <recommendedName>
        <fullName evidence="5">RING-type domain-containing protein</fullName>
    </recommendedName>
</protein>
<dbReference type="SUPFAM" id="SSF57850">
    <property type="entry name" value="RING/U-box"/>
    <property type="match status" value="1"/>
</dbReference>
<comment type="caution">
    <text evidence="6">The sequence shown here is derived from an EMBL/GenBank/DDBJ whole genome shotgun (WGS) entry which is preliminary data.</text>
</comment>
<gene>
    <name evidence="6" type="ORF">RRG08_036457</name>
</gene>
<dbReference type="AlphaFoldDB" id="A0AAE0ZKK8"/>
<evidence type="ECO:0000259" key="5">
    <source>
        <dbReference type="PROSITE" id="PS50089"/>
    </source>
</evidence>
<organism evidence="6 7">
    <name type="scientific">Elysia crispata</name>
    <name type="common">lettuce slug</name>
    <dbReference type="NCBI Taxonomy" id="231223"/>
    <lineage>
        <taxon>Eukaryota</taxon>
        <taxon>Metazoa</taxon>
        <taxon>Spiralia</taxon>
        <taxon>Lophotrochozoa</taxon>
        <taxon>Mollusca</taxon>
        <taxon>Gastropoda</taxon>
        <taxon>Heterobranchia</taxon>
        <taxon>Euthyneura</taxon>
        <taxon>Panpulmonata</taxon>
        <taxon>Sacoglossa</taxon>
        <taxon>Placobranchoidea</taxon>
        <taxon>Plakobranchidae</taxon>
        <taxon>Elysia</taxon>
    </lineage>
</organism>
<evidence type="ECO:0000256" key="1">
    <source>
        <dbReference type="ARBA" id="ARBA00022771"/>
    </source>
</evidence>
<dbReference type="CDD" id="cd16478">
    <property type="entry name" value="RING-H2_Rapsyn"/>
    <property type="match status" value="1"/>
</dbReference>
<dbReference type="PROSITE" id="PS50089">
    <property type="entry name" value="ZF_RING_2"/>
    <property type="match status" value="1"/>
</dbReference>
<dbReference type="Pfam" id="PF13424">
    <property type="entry name" value="TPR_12"/>
    <property type="match status" value="1"/>
</dbReference>
<keyword evidence="1 3" id="KW-0479">Metal-binding</keyword>
<keyword evidence="7" id="KW-1185">Reference proteome</keyword>
<dbReference type="PANTHER" id="PTHR46574:SF1">
    <property type="entry name" value="43 KDA RECEPTOR-ASSOCIATED PROTEIN OF THE SYNAPSE"/>
    <property type="match status" value="1"/>
</dbReference>
<dbReference type="Gene3D" id="3.30.40.10">
    <property type="entry name" value="Zinc/RING finger domain, C3HC4 (zinc finger)"/>
    <property type="match status" value="1"/>
</dbReference>
<dbReference type="InterPro" id="IPR019568">
    <property type="entry name" value="Rapsyn_myristoylation/link_N"/>
</dbReference>
<dbReference type="GO" id="GO:0031594">
    <property type="term" value="C:neuromuscular junction"/>
    <property type="evidence" value="ECO:0007669"/>
    <property type="project" value="TreeGrafter"/>
</dbReference>
<dbReference type="InterPro" id="IPR019734">
    <property type="entry name" value="TPR_rpt"/>
</dbReference>
<feature type="region of interest" description="Disordered" evidence="4">
    <location>
        <begin position="402"/>
        <end position="423"/>
    </location>
</feature>
<evidence type="ECO:0000256" key="3">
    <source>
        <dbReference type="PROSITE-ProRule" id="PRU00175"/>
    </source>
</evidence>
<evidence type="ECO:0000256" key="4">
    <source>
        <dbReference type="SAM" id="MobiDB-lite"/>
    </source>
</evidence>
<dbReference type="GO" id="GO:1900075">
    <property type="term" value="P:positive regulation of neuromuscular synaptic transmission"/>
    <property type="evidence" value="ECO:0007669"/>
    <property type="project" value="TreeGrafter"/>
</dbReference>
<evidence type="ECO:0000256" key="2">
    <source>
        <dbReference type="ARBA" id="ARBA00022833"/>
    </source>
</evidence>
<dbReference type="InterPro" id="IPR011990">
    <property type="entry name" value="TPR-like_helical_dom_sf"/>
</dbReference>
<dbReference type="EMBL" id="JAWDGP010003786">
    <property type="protein sequence ID" value="KAK3770857.1"/>
    <property type="molecule type" value="Genomic_DNA"/>
</dbReference>
<feature type="domain" description="RING-type" evidence="5">
    <location>
        <begin position="362"/>
        <end position="411"/>
    </location>
</feature>
<dbReference type="GO" id="GO:0005737">
    <property type="term" value="C:cytoplasm"/>
    <property type="evidence" value="ECO:0007669"/>
    <property type="project" value="UniProtKB-ARBA"/>
</dbReference>
<dbReference type="SUPFAM" id="SSF48452">
    <property type="entry name" value="TPR-like"/>
    <property type="match status" value="2"/>
</dbReference>
<sequence>MGQKITKKELERAENLYNEQRFDEAVVEWKKTLKRLNKPQDKFQLCGRICSALCDVGKYREALTFAGQQCELATAIGDSNFKAEAYFSIAFCNEKSCEFEKAISYCKRAQHKHPEKSVISGKTFLCLGNAYAGMSEFRRSWTHYVRAMDEAKSTANKVLEIQTSAKMGALFCRLGDHESCAAYCNNSLELLGDLMDDDPDLKYRRQVVVQIAEAFRKQGRLAEAMDSCEDAMKIAMQYSDRPVQARCLYLFADIHRKRSDCERASPRYESAYSIMSEIGDRVGQVEVLGGMAKTAVLQRDYQKARELNNKALDLSTKADCKLGMLRCHARQKLLNEISPGDDTGQGHETYVKKLVEEMELFCGVCGDVIGQKPERLEPLSCGHFVHARCAPHLARSTIGRAGRRRPCPACRSNSSRNPVLPLT</sequence>